<dbReference type="SUPFAM" id="SSF51735">
    <property type="entry name" value="NAD(P)-binding Rossmann-fold domains"/>
    <property type="match status" value="2"/>
</dbReference>
<dbReference type="InterPro" id="IPR036291">
    <property type="entry name" value="NAD(P)-bd_dom_sf"/>
</dbReference>
<comment type="caution">
    <text evidence="3">The sequence shown here is derived from an EMBL/GenBank/DDBJ whole genome shotgun (WGS) entry which is preliminary data.</text>
</comment>
<keyword evidence="2" id="KW-0560">Oxidoreductase</keyword>
<protein>
    <submittedName>
        <fullName evidence="3">Uncharacterized protein</fullName>
    </submittedName>
</protein>
<organism evidence="3 4">
    <name type="scientific">Escallonia rubra</name>
    <dbReference type="NCBI Taxonomy" id="112253"/>
    <lineage>
        <taxon>Eukaryota</taxon>
        <taxon>Viridiplantae</taxon>
        <taxon>Streptophyta</taxon>
        <taxon>Embryophyta</taxon>
        <taxon>Tracheophyta</taxon>
        <taxon>Spermatophyta</taxon>
        <taxon>Magnoliopsida</taxon>
        <taxon>eudicotyledons</taxon>
        <taxon>Gunneridae</taxon>
        <taxon>Pentapetalae</taxon>
        <taxon>asterids</taxon>
        <taxon>campanulids</taxon>
        <taxon>Escalloniales</taxon>
        <taxon>Escalloniaceae</taxon>
        <taxon>Escallonia</taxon>
    </lineage>
</organism>
<evidence type="ECO:0000256" key="2">
    <source>
        <dbReference type="ARBA" id="ARBA00023002"/>
    </source>
</evidence>
<reference evidence="3" key="1">
    <citation type="submission" date="2022-12" db="EMBL/GenBank/DDBJ databases">
        <title>Draft genome assemblies for two species of Escallonia (Escalloniales).</title>
        <authorList>
            <person name="Chanderbali A."/>
            <person name="Dervinis C."/>
            <person name="Anghel I."/>
            <person name="Soltis D."/>
            <person name="Soltis P."/>
            <person name="Zapata F."/>
        </authorList>
    </citation>
    <scope>NUCLEOTIDE SEQUENCE</scope>
    <source>
        <strain evidence="3">UCBG92.1500</strain>
        <tissue evidence="3">Leaf</tissue>
    </source>
</reference>
<dbReference type="InterPro" id="IPR020904">
    <property type="entry name" value="Sc_DH/Rdtase_CS"/>
</dbReference>
<dbReference type="Pfam" id="PF00106">
    <property type="entry name" value="adh_short"/>
    <property type="match status" value="1"/>
</dbReference>
<dbReference type="AlphaFoldDB" id="A0AA88QUD3"/>
<evidence type="ECO:0000313" key="3">
    <source>
        <dbReference type="EMBL" id="KAK2971874.1"/>
    </source>
</evidence>
<dbReference type="PRINTS" id="PR00081">
    <property type="entry name" value="GDHRDH"/>
</dbReference>
<keyword evidence="4" id="KW-1185">Reference proteome</keyword>
<sequence length="288" mass="31039">MSSETIVNVTTAGVFFGTKHAARVMIPTCTGSIIAIASTCGILGGFGTHAYVSSKHAVVGLAKNVAAELGQFQIRMNCISPHVVPTAMAEKLLNGDQLSRVYYNMKGKDLREQDVAEAALFLASDESKYVSGHNLVVDGVRKYTSLHTSLYSYIEHFRLEGKVALITGASRGLGESIARMFAKHGAKVVIADILDDLGQSVCEDMGLEVASFIHCDVSDESDIENAVNTIVEKHGKLDIMVNNAGILDPPKLSIVDNNALDFERVIKVNLTCTQSWSELKKEKDCASS</sequence>
<accession>A0AA88QUD3</accession>
<name>A0AA88QUD3_9ASTE</name>
<dbReference type="PROSITE" id="PS00061">
    <property type="entry name" value="ADH_SHORT"/>
    <property type="match status" value="1"/>
</dbReference>
<dbReference type="Proteomes" id="UP001187471">
    <property type="component" value="Unassembled WGS sequence"/>
</dbReference>
<gene>
    <name evidence="3" type="ORF">RJ640_000891</name>
</gene>
<proteinExistence type="inferred from homology"/>
<dbReference type="EMBL" id="JAVXUO010002549">
    <property type="protein sequence ID" value="KAK2971874.1"/>
    <property type="molecule type" value="Genomic_DNA"/>
</dbReference>
<evidence type="ECO:0000313" key="4">
    <source>
        <dbReference type="Proteomes" id="UP001187471"/>
    </source>
</evidence>
<dbReference type="GO" id="GO:0016491">
    <property type="term" value="F:oxidoreductase activity"/>
    <property type="evidence" value="ECO:0007669"/>
    <property type="project" value="UniProtKB-KW"/>
</dbReference>
<dbReference type="PANTHER" id="PTHR43180:SF30">
    <property type="entry name" value="MOMILACTONE A SYNTHASE"/>
    <property type="match status" value="1"/>
</dbReference>
<dbReference type="InterPro" id="IPR002347">
    <property type="entry name" value="SDR_fam"/>
</dbReference>
<dbReference type="Gene3D" id="3.40.50.720">
    <property type="entry name" value="NAD(P)-binding Rossmann-like Domain"/>
    <property type="match status" value="2"/>
</dbReference>
<evidence type="ECO:0000256" key="1">
    <source>
        <dbReference type="ARBA" id="ARBA00006484"/>
    </source>
</evidence>
<dbReference type="PANTHER" id="PTHR43180">
    <property type="entry name" value="3-OXOACYL-(ACYL-CARRIER-PROTEIN) REDUCTASE (AFU_ORTHOLOGUE AFUA_6G11210)"/>
    <property type="match status" value="1"/>
</dbReference>
<dbReference type="Pfam" id="PF13561">
    <property type="entry name" value="adh_short_C2"/>
    <property type="match status" value="1"/>
</dbReference>
<comment type="similarity">
    <text evidence="1">Belongs to the short-chain dehydrogenases/reductases (SDR) family.</text>
</comment>